<feature type="transmembrane region" description="Helical" evidence="1">
    <location>
        <begin position="6"/>
        <end position="25"/>
    </location>
</feature>
<reference evidence="3" key="3">
    <citation type="submission" date="2020-12" db="UniProtKB">
        <authorList>
            <consortium name="EnsemblPlants"/>
        </authorList>
    </citation>
    <scope>IDENTIFICATION</scope>
</reference>
<keyword evidence="1" id="KW-0812">Transmembrane</keyword>
<dbReference type="Gramene" id="Pp3c19_2240V3.2">
    <property type="protein sequence ID" value="PAC:32939789.CDS.1"/>
    <property type="gene ID" value="Pp3c19_2240"/>
</dbReference>
<dbReference type="PaxDb" id="3218-PP1S109_27V6.1"/>
<accession>A0A2K1IWV6</accession>
<keyword evidence="1" id="KW-0472">Membrane</keyword>
<dbReference type="EMBL" id="ABEU02000019">
    <property type="protein sequence ID" value="PNR33759.1"/>
    <property type="molecule type" value="Genomic_DNA"/>
</dbReference>
<dbReference type="Proteomes" id="UP000006727">
    <property type="component" value="Chromosome 19"/>
</dbReference>
<evidence type="ECO:0000313" key="3">
    <source>
        <dbReference type="EnsemblPlants" id="PAC:32939788.CDS.1"/>
    </source>
</evidence>
<evidence type="ECO:0000313" key="2">
    <source>
        <dbReference type="EMBL" id="PNR33759.1"/>
    </source>
</evidence>
<keyword evidence="4" id="KW-1185">Reference proteome</keyword>
<proteinExistence type="predicted"/>
<dbReference type="EnsemblPlants" id="Pp3c19_2240V3.1">
    <property type="protein sequence ID" value="PAC:32939788.CDS.1"/>
    <property type="gene ID" value="Pp3c19_2240"/>
</dbReference>
<keyword evidence="1" id="KW-1133">Transmembrane helix</keyword>
<sequence>MRSGKLPLSNCIILALANGGFFGIFDRLLFLQRTEVDFWRCTPVVLVPTCGAIERFGSCFAAKVRLKPAIP</sequence>
<reference evidence="2 4" key="2">
    <citation type="journal article" date="2018" name="Plant J.">
        <title>The Physcomitrella patens chromosome-scale assembly reveals moss genome structure and evolution.</title>
        <authorList>
            <person name="Lang D."/>
            <person name="Ullrich K.K."/>
            <person name="Murat F."/>
            <person name="Fuchs J."/>
            <person name="Jenkins J."/>
            <person name="Haas F.B."/>
            <person name="Piednoel M."/>
            <person name="Gundlach H."/>
            <person name="Van Bel M."/>
            <person name="Meyberg R."/>
            <person name="Vives C."/>
            <person name="Morata J."/>
            <person name="Symeonidi A."/>
            <person name="Hiss M."/>
            <person name="Muchero W."/>
            <person name="Kamisugi Y."/>
            <person name="Saleh O."/>
            <person name="Blanc G."/>
            <person name="Decker E.L."/>
            <person name="van Gessel N."/>
            <person name="Grimwood J."/>
            <person name="Hayes R.D."/>
            <person name="Graham S.W."/>
            <person name="Gunter L.E."/>
            <person name="McDaniel S.F."/>
            <person name="Hoernstein S.N.W."/>
            <person name="Larsson A."/>
            <person name="Li F.W."/>
            <person name="Perroud P.F."/>
            <person name="Phillips J."/>
            <person name="Ranjan P."/>
            <person name="Rokshar D.S."/>
            <person name="Rothfels C.J."/>
            <person name="Schneider L."/>
            <person name="Shu S."/>
            <person name="Stevenson D.W."/>
            <person name="Thummler F."/>
            <person name="Tillich M."/>
            <person name="Villarreal Aguilar J.C."/>
            <person name="Widiez T."/>
            <person name="Wong G.K."/>
            <person name="Wymore A."/>
            <person name="Zhang Y."/>
            <person name="Zimmer A.D."/>
            <person name="Quatrano R.S."/>
            <person name="Mayer K.F.X."/>
            <person name="Goodstein D."/>
            <person name="Casacuberta J.M."/>
            <person name="Vandepoele K."/>
            <person name="Reski R."/>
            <person name="Cuming A.C."/>
            <person name="Tuskan G.A."/>
            <person name="Maumus F."/>
            <person name="Salse J."/>
            <person name="Schmutz J."/>
            <person name="Rensing S.A."/>
        </authorList>
    </citation>
    <scope>NUCLEOTIDE SEQUENCE [LARGE SCALE GENOMIC DNA]</scope>
    <source>
        <strain evidence="3 4">cv. Gransden 2004</strain>
    </source>
</reference>
<evidence type="ECO:0000313" key="4">
    <source>
        <dbReference type="Proteomes" id="UP000006727"/>
    </source>
</evidence>
<name>A0A2K1IWV6_PHYPA</name>
<organism evidence="2">
    <name type="scientific">Physcomitrium patens</name>
    <name type="common">Spreading-leaved earth moss</name>
    <name type="synonym">Physcomitrella patens</name>
    <dbReference type="NCBI Taxonomy" id="3218"/>
    <lineage>
        <taxon>Eukaryota</taxon>
        <taxon>Viridiplantae</taxon>
        <taxon>Streptophyta</taxon>
        <taxon>Embryophyta</taxon>
        <taxon>Bryophyta</taxon>
        <taxon>Bryophytina</taxon>
        <taxon>Bryopsida</taxon>
        <taxon>Funariidae</taxon>
        <taxon>Funariales</taxon>
        <taxon>Funariaceae</taxon>
        <taxon>Physcomitrium</taxon>
    </lineage>
</organism>
<protein>
    <submittedName>
        <fullName evidence="2 3">Uncharacterized protein</fullName>
    </submittedName>
</protein>
<dbReference type="InParanoid" id="A0A2K1IWV6"/>
<reference evidence="2 4" key="1">
    <citation type="journal article" date="2008" name="Science">
        <title>The Physcomitrella genome reveals evolutionary insights into the conquest of land by plants.</title>
        <authorList>
            <person name="Rensing S."/>
            <person name="Lang D."/>
            <person name="Zimmer A."/>
            <person name="Terry A."/>
            <person name="Salamov A."/>
            <person name="Shapiro H."/>
            <person name="Nishiyama T."/>
            <person name="Perroud P.-F."/>
            <person name="Lindquist E."/>
            <person name="Kamisugi Y."/>
            <person name="Tanahashi T."/>
            <person name="Sakakibara K."/>
            <person name="Fujita T."/>
            <person name="Oishi K."/>
            <person name="Shin-I T."/>
            <person name="Kuroki Y."/>
            <person name="Toyoda A."/>
            <person name="Suzuki Y."/>
            <person name="Hashimoto A."/>
            <person name="Yamaguchi K."/>
            <person name="Sugano A."/>
            <person name="Kohara Y."/>
            <person name="Fujiyama A."/>
            <person name="Anterola A."/>
            <person name="Aoki S."/>
            <person name="Ashton N."/>
            <person name="Barbazuk W.B."/>
            <person name="Barker E."/>
            <person name="Bennetzen J."/>
            <person name="Bezanilla M."/>
            <person name="Blankenship R."/>
            <person name="Cho S.H."/>
            <person name="Dutcher S."/>
            <person name="Estelle M."/>
            <person name="Fawcett J.A."/>
            <person name="Gundlach H."/>
            <person name="Hanada K."/>
            <person name="Heyl A."/>
            <person name="Hicks K.A."/>
            <person name="Hugh J."/>
            <person name="Lohr M."/>
            <person name="Mayer K."/>
            <person name="Melkozernov A."/>
            <person name="Murata T."/>
            <person name="Nelson D."/>
            <person name="Pils B."/>
            <person name="Prigge M."/>
            <person name="Reiss B."/>
            <person name="Renner T."/>
            <person name="Rombauts S."/>
            <person name="Rushton P."/>
            <person name="Sanderfoot A."/>
            <person name="Schween G."/>
            <person name="Shiu S.-H."/>
            <person name="Stueber K."/>
            <person name="Theodoulou F.L."/>
            <person name="Tu H."/>
            <person name="Van de Peer Y."/>
            <person name="Verrier P.J."/>
            <person name="Waters E."/>
            <person name="Wood A."/>
            <person name="Yang L."/>
            <person name="Cove D."/>
            <person name="Cuming A."/>
            <person name="Hasebe M."/>
            <person name="Lucas S."/>
            <person name="Mishler D.B."/>
            <person name="Reski R."/>
            <person name="Grigoriev I."/>
            <person name="Quatrano R.S."/>
            <person name="Boore J.L."/>
        </authorList>
    </citation>
    <scope>NUCLEOTIDE SEQUENCE [LARGE SCALE GENOMIC DNA]</scope>
    <source>
        <strain evidence="3 4">cv. Gransden 2004</strain>
    </source>
</reference>
<dbReference type="EnsemblPlants" id="Pp3c19_2240V3.2">
    <property type="protein sequence ID" value="PAC:32939789.CDS.1"/>
    <property type="gene ID" value="Pp3c19_2240"/>
</dbReference>
<gene>
    <name evidence="2" type="ORF">PHYPA_023575</name>
</gene>
<dbReference type="AlphaFoldDB" id="A0A2K1IWV6"/>
<evidence type="ECO:0000256" key="1">
    <source>
        <dbReference type="SAM" id="Phobius"/>
    </source>
</evidence>
<dbReference type="Gramene" id="Pp3c19_2240V3.1">
    <property type="protein sequence ID" value="PAC:32939788.CDS.1"/>
    <property type="gene ID" value="Pp3c19_2240"/>
</dbReference>